<gene>
    <name evidence="2" type="ORF">VHEMI01852</name>
</gene>
<dbReference type="GO" id="GO:0070007">
    <property type="term" value="F:glutamic-type endopeptidase activity"/>
    <property type="evidence" value="ECO:0007669"/>
    <property type="project" value="InterPro"/>
</dbReference>
<evidence type="ECO:0008006" key="4">
    <source>
        <dbReference type="Google" id="ProtNLM"/>
    </source>
</evidence>
<dbReference type="HOGENOM" id="CLU_066466_1_0_1"/>
<dbReference type="Pfam" id="PF01828">
    <property type="entry name" value="Peptidase_A4"/>
    <property type="match status" value="1"/>
</dbReference>
<dbReference type="Proteomes" id="UP000039046">
    <property type="component" value="Unassembled WGS sequence"/>
</dbReference>
<dbReference type="AlphaFoldDB" id="A0A0A1T8Q4"/>
<dbReference type="EMBL" id="CDHN01000001">
    <property type="protein sequence ID" value="CEJ81739.1"/>
    <property type="molecule type" value="Genomic_DNA"/>
</dbReference>
<dbReference type="PANTHER" id="PTHR37536">
    <property type="entry name" value="PUTATIVE (AFU_ORTHOLOGUE AFUA_3G02970)-RELATED"/>
    <property type="match status" value="1"/>
</dbReference>
<dbReference type="InterPro" id="IPR000250">
    <property type="entry name" value="Peptidase_G1"/>
</dbReference>
<dbReference type="SUPFAM" id="SSF49899">
    <property type="entry name" value="Concanavalin A-like lectins/glucanases"/>
    <property type="match status" value="1"/>
</dbReference>
<evidence type="ECO:0000313" key="3">
    <source>
        <dbReference type="Proteomes" id="UP000039046"/>
    </source>
</evidence>
<name>A0A0A1T8Q4_9HYPO</name>
<dbReference type="OrthoDB" id="4936578at2759"/>
<dbReference type="Gene3D" id="2.60.120.700">
    <property type="entry name" value="Peptidase G1"/>
    <property type="match status" value="1"/>
</dbReference>
<evidence type="ECO:0000313" key="2">
    <source>
        <dbReference type="EMBL" id="CEJ81739.1"/>
    </source>
</evidence>
<accession>A0A0A1T8Q4</accession>
<evidence type="ECO:0000256" key="1">
    <source>
        <dbReference type="PIRSR" id="PIRSR600250-50"/>
    </source>
</evidence>
<dbReference type="STRING" id="1531966.A0A0A1T8Q4"/>
<dbReference type="GO" id="GO:0006508">
    <property type="term" value="P:proteolysis"/>
    <property type="evidence" value="ECO:0007669"/>
    <property type="project" value="InterPro"/>
</dbReference>
<organism evidence="2 3">
    <name type="scientific">[Torrubiella] hemipterigena</name>
    <dbReference type="NCBI Taxonomy" id="1531966"/>
    <lineage>
        <taxon>Eukaryota</taxon>
        <taxon>Fungi</taxon>
        <taxon>Dikarya</taxon>
        <taxon>Ascomycota</taxon>
        <taxon>Pezizomycotina</taxon>
        <taxon>Sordariomycetes</taxon>
        <taxon>Hypocreomycetidae</taxon>
        <taxon>Hypocreales</taxon>
        <taxon>Clavicipitaceae</taxon>
        <taxon>Clavicipitaceae incertae sedis</taxon>
        <taxon>'Torrubiella' clade</taxon>
    </lineage>
</organism>
<feature type="active site" description="Proton acceptor" evidence="1">
    <location>
        <position position="211"/>
    </location>
</feature>
<sequence>MTSPLSLALAWSDTPIYNQHYPLPSLLSVLPSTRNITYSIIIKFINTLALATSVSAVALPETRTSGGLERRGHRGNSDNWAGVIKKAAGVKTVTGTMGMPTIKNGAEDSAVSAWVGIDGNTCSTGALLQTGVDILGDGTFSPWVEWYPNDLIKLTDFVVNAGDKIKMTVTATSTTAGSAKLENLTTGNSSSHDFAKGPAALCLAEADWILEDYDDDNSGKIKPLVNFGTVSFTGASASGGSDGTVGPDKGEIITLTDSKGKAKTSCSVKTNTVTCSYNA</sequence>
<keyword evidence="3" id="KW-1185">Reference proteome</keyword>
<protein>
    <recommendedName>
        <fullName evidence="4">Concanavalin A-like lectin/glucanase</fullName>
    </recommendedName>
</protein>
<proteinExistence type="predicted"/>
<dbReference type="InterPro" id="IPR013320">
    <property type="entry name" value="ConA-like_dom_sf"/>
</dbReference>
<dbReference type="CDD" id="cd13426">
    <property type="entry name" value="Peptidase_G1"/>
    <property type="match status" value="1"/>
</dbReference>
<dbReference type="PANTHER" id="PTHR37536:SF1">
    <property type="entry name" value="ASPERGILLOPEPSIN, PUTAITVE (AFU_ORTHOLOGUE AFUA_7G01200)"/>
    <property type="match status" value="1"/>
</dbReference>
<reference evidence="2 3" key="1">
    <citation type="journal article" date="2015" name="Genome Announc.">
        <title>Draft Genome Sequence and Gene Annotation of the Entomopathogenic Fungus Verticillium hemipterigenum.</title>
        <authorList>
            <person name="Horn F."/>
            <person name="Habel A."/>
            <person name="Scharf D.H."/>
            <person name="Dworschak J."/>
            <person name="Brakhage A.A."/>
            <person name="Guthke R."/>
            <person name="Hertweck C."/>
            <person name="Linde J."/>
        </authorList>
    </citation>
    <scope>NUCLEOTIDE SEQUENCE [LARGE SCALE GENOMIC DNA]</scope>
</reference>
<dbReference type="PRINTS" id="PR00977">
    <property type="entry name" value="SCYTLDPTASE"/>
</dbReference>
<dbReference type="InterPro" id="IPR038656">
    <property type="entry name" value="Peptidase_G1_sf"/>
</dbReference>